<feature type="domain" description="Starch synthase catalytic" evidence="6">
    <location>
        <begin position="4"/>
        <end position="238"/>
    </location>
</feature>
<dbReference type="KEGG" id="sper:EW093_14655"/>
<dbReference type="Proteomes" id="UP000323824">
    <property type="component" value="Chromosome"/>
</dbReference>
<keyword evidence="4" id="KW-0808">Transferase</keyword>
<protein>
    <recommendedName>
        <fullName evidence="2">starch synthase</fullName>
        <ecNumber evidence="2">2.4.1.21</ecNumber>
    </recommendedName>
</protein>
<reference evidence="7 8" key="2">
    <citation type="submission" date="2019-09" db="EMBL/GenBank/DDBJ databases">
        <title>Complete Genome Sequence and Methylome Analysis of free living Spirochaetas.</title>
        <authorList>
            <person name="Leshcheva N."/>
            <person name="Mikheeva N."/>
        </authorList>
    </citation>
    <scope>NUCLEOTIDE SEQUENCE [LARGE SCALE GENOMIC DNA]</scope>
    <source>
        <strain evidence="7 8">P</strain>
    </source>
</reference>
<evidence type="ECO:0000256" key="4">
    <source>
        <dbReference type="ARBA" id="ARBA00022679"/>
    </source>
</evidence>
<evidence type="ECO:0000259" key="5">
    <source>
        <dbReference type="Pfam" id="PF00534"/>
    </source>
</evidence>
<dbReference type="GO" id="GO:0009011">
    <property type="term" value="F:alpha-1,4-glucan glucosyltransferase (ADP-glucose donor) activity"/>
    <property type="evidence" value="ECO:0007669"/>
    <property type="project" value="UniProtKB-EC"/>
</dbReference>
<name>A0A5C1QES6_9SPIO</name>
<evidence type="ECO:0000256" key="2">
    <source>
        <dbReference type="ARBA" id="ARBA00012588"/>
    </source>
</evidence>
<keyword evidence="3" id="KW-0328">Glycosyltransferase</keyword>
<dbReference type="InterPro" id="IPR001296">
    <property type="entry name" value="Glyco_trans_1"/>
</dbReference>
<feature type="domain" description="Glycosyl transferase family 1" evidence="5">
    <location>
        <begin position="308"/>
        <end position="446"/>
    </location>
</feature>
<organism evidence="7 8">
    <name type="scientific">Thiospirochaeta perfilievii</name>
    <dbReference type="NCBI Taxonomy" id="252967"/>
    <lineage>
        <taxon>Bacteria</taxon>
        <taxon>Pseudomonadati</taxon>
        <taxon>Spirochaetota</taxon>
        <taxon>Spirochaetia</taxon>
        <taxon>Spirochaetales</taxon>
        <taxon>Spirochaetaceae</taxon>
        <taxon>Thiospirochaeta</taxon>
    </lineage>
</organism>
<evidence type="ECO:0000313" key="7">
    <source>
        <dbReference type="EMBL" id="QEN05888.1"/>
    </source>
</evidence>
<dbReference type="EC" id="2.4.1.21" evidence="2"/>
<evidence type="ECO:0000256" key="3">
    <source>
        <dbReference type="ARBA" id="ARBA00022676"/>
    </source>
</evidence>
<dbReference type="Pfam" id="PF00534">
    <property type="entry name" value="Glycos_transf_1"/>
    <property type="match status" value="1"/>
</dbReference>
<dbReference type="Gene3D" id="3.40.50.2000">
    <property type="entry name" value="Glycogen Phosphorylase B"/>
    <property type="match status" value="2"/>
</dbReference>
<sequence>MVVYQLSREFYPFANAGGLKEVVTGIGESLYLTGHSSSVFIPCYGFIDKSKYDEPDEFSISPGGIDTSIRVYKTEYNGIRVYLLEFSYLLDKNDVYTYTHLDEKNNPLFKRGHGFIDNPEINIIFQYAFLKYVELFLIKPDIILLHDGHTGLVPVMVKSNPILRKLFKYTKIFFIIHNAGIVYHQRFLSKILYKYRVVSKKLIAKGCFNGEIDPIFIAALYSNPLTVSPYYAEEILNLVHEDTSGNFGQFCNENSIKIYGITNGVDIKHFKKIGIEGLPNDYEKNMFKISVSESIGRIRNVKVWGNINFDKDTPLFLFQNRVTEQKGIDKFIDAYKSVEKKNIKAQFIVMGQGETKYENKLIELAEKYPKNFCYIQGYDEKSALSLFIASDYFILTSLWEPCGLTDFEAQLAGSIPIVHKTGGLKKVINGETGFVFEDFKDLEETIYKCVDMFYDDKETITLMQNRSYKNIEENYTWKMVLQNRYLPLFFK</sequence>
<dbReference type="Pfam" id="PF08323">
    <property type="entry name" value="Glyco_transf_5"/>
    <property type="match status" value="1"/>
</dbReference>
<accession>A0A5C1QES6</accession>
<proteinExistence type="predicted"/>
<reference evidence="7 8" key="1">
    <citation type="submission" date="2019-02" db="EMBL/GenBank/DDBJ databases">
        <authorList>
            <person name="Fomenkov A."/>
            <person name="Dubinina G."/>
            <person name="Grabovich M."/>
            <person name="Vincze T."/>
            <person name="Roberts R.J."/>
        </authorList>
    </citation>
    <scope>NUCLEOTIDE SEQUENCE [LARGE SCALE GENOMIC DNA]</scope>
    <source>
        <strain evidence="7 8">P</strain>
    </source>
</reference>
<comment type="catalytic activity">
    <reaction evidence="1">
        <text>[(1-&gt;4)-alpha-D-glucosyl](n) + ADP-alpha-D-glucose = [(1-&gt;4)-alpha-D-glucosyl](n+1) + ADP + H(+)</text>
        <dbReference type="Rhea" id="RHEA:18189"/>
        <dbReference type="Rhea" id="RHEA-COMP:9584"/>
        <dbReference type="Rhea" id="RHEA-COMP:9587"/>
        <dbReference type="ChEBI" id="CHEBI:15378"/>
        <dbReference type="ChEBI" id="CHEBI:15444"/>
        <dbReference type="ChEBI" id="CHEBI:57498"/>
        <dbReference type="ChEBI" id="CHEBI:456216"/>
        <dbReference type="EC" id="2.4.1.21"/>
    </reaction>
</comment>
<dbReference type="AlphaFoldDB" id="A0A5C1QES6"/>
<gene>
    <name evidence="7" type="ORF">EW093_14655</name>
</gene>
<dbReference type="PANTHER" id="PTHR45825:SF11">
    <property type="entry name" value="ALPHA AMYLASE DOMAIN-CONTAINING PROTEIN"/>
    <property type="match status" value="1"/>
</dbReference>
<dbReference type="EMBL" id="CP035807">
    <property type="protein sequence ID" value="QEN05888.1"/>
    <property type="molecule type" value="Genomic_DNA"/>
</dbReference>
<evidence type="ECO:0000256" key="1">
    <source>
        <dbReference type="ARBA" id="ARBA00001478"/>
    </source>
</evidence>
<dbReference type="PANTHER" id="PTHR45825">
    <property type="entry name" value="GRANULE-BOUND STARCH SYNTHASE 1, CHLOROPLASTIC/AMYLOPLASTIC"/>
    <property type="match status" value="1"/>
</dbReference>
<keyword evidence="8" id="KW-1185">Reference proteome</keyword>
<dbReference type="InterPro" id="IPR013534">
    <property type="entry name" value="Starch_synth_cat_dom"/>
</dbReference>
<evidence type="ECO:0000259" key="6">
    <source>
        <dbReference type="Pfam" id="PF08323"/>
    </source>
</evidence>
<dbReference type="RefSeq" id="WP_149569122.1">
    <property type="nucleotide sequence ID" value="NZ_CP035807.1"/>
</dbReference>
<evidence type="ECO:0000313" key="8">
    <source>
        <dbReference type="Proteomes" id="UP000323824"/>
    </source>
</evidence>
<dbReference type="OrthoDB" id="9808590at2"/>
<dbReference type="SUPFAM" id="SSF53756">
    <property type="entry name" value="UDP-Glycosyltransferase/glycogen phosphorylase"/>
    <property type="match status" value="1"/>
</dbReference>